<feature type="region of interest" description="Disordered" evidence="1">
    <location>
        <begin position="179"/>
        <end position="261"/>
    </location>
</feature>
<comment type="caution">
    <text evidence="2">The sequence shown here is derived from an EMBL/GenBank/DDBJ whole genome shotgun (WGS) entry which is preliminary data.</text>
</comment>
<evidence type="ECO:0000313" key="2">
    <source>
        <dbReference type="EMBL" id="CAK7224577.1"/>
    </source>
</evidence>
<keyword evidence="3" id="KW-1185">Reference proteome</keyword>
<dbReference type="Pfam" id="PF13430">
    <property type="entry name" value="DUF4112"/>
    <property type="match status" value="1"/>
</dbReference>
<proteinExistence type="predicted"/>
<dbReference type="EMBL" id="CAWUHD010000055">
    <property type="protein sequence ID" value="CAK7224577.1"/>
    <property type="molecule type" value="Genomic_DNA"/>
</dbReference>
<evidence type="ECO:0008006" key="4">
    <source>
        <dbReference type="Google" id="ProtNLM"/>
    </source>
</evidence>
<name>A0ABP0BXW2_9PEZI</name>
<accession>A0ABP0BXW2</accession>
<protein>
    <recommendedName>
        <fullName evidence="4">PH domain protein</fullName>
    </recommendedName>
</protein>
<dbReference type="PANTHER" id="PTHR35519">
    <property type="entry name" value="MEMBRANE PROTEINS"/>
    <property type="match status" value="1"/>
</dbReference>
<reference evidence="2 3" key="1">
    <citation type="submission" date="2024-01" db="EMBL/GenBank/DDBJ databases">
        <authorList>
            <person name="Allen C."/>
            <person name="Tagirdzhanova G."/>
        </authorList>
    </citation>
    <scope>NUCLEOTIDE SEQUENCE [LARGE SCALE GENOMIC DNA]</scope>
</reference>
<gene>
    <name evidence="2" type="ORF">SEUCBS140593_005616</name>
</gene>
<organism evidence="2 3">
    <name type="scientific">Sporothrix eucalyptigena</name>
    <dbReference type="NCBI Taxonomy" id="1812306"/>
    <lineage>
        <taxon>Eukaryota</taxon>
        <taxon>Fungi</taxon>
        <taxon>Dikarya</taxon>
        <taxon>Ascomycota</taxon>
        <taxon>Pezizomycotina</taxon>
        <taxon>Sordariomycetes</taxon>
        <taxon>Sordariomycetidae</taxon>
        <taxon>Ophiostomatales</taxon>
        <taxon>Ophiostomataceae</taxon>
        <taxon>Sporothrix</taxon>
    </lineage>
</organism>
<sequence>MSGQLFNMVAKRVLKDTARKNINSKDPYYEEVAVYDRSGRATGRIKKQKKGIPAILSHNDGKVLKKVRRQAFRLDMSLFNCCGIRFGWSSVIGIVPVIGDVIDFLLAYRVVNACSHIDGGLPEALRYRMFFNILLDFGIGLVPFVGDIADAIYRANTRNAWLLEEYLIKKAEAEQRLRVEKERGNQRSQGQRPPLAGDHGSNAPGGDPAPKKSFWSSWSRGKDTTDGHAGQEMGTVDVEQGSSRHPQYSERGVGTTYADRA</sequence>
<evidence type="ECO:0000256" key="1">
    <source>
        <dbReference type="SAM" id="MobiDB-lite"/>
    </source>
</evidence>
<dbReference type="PANTHER" id="PTHR35519:SF2">
    <property type="entry name" value="PH DOMAIN PROTEIN"/>
    <property type="match status" value="1"/>
</dbReference>
<dbReference type="Proteomes" id="UP001642482">
    <property type="component" value="Unassembled WGS sequence"/>
</dbReference>
<dbReference type="InterPro" id="IPR025187">
    <property type="entry name" value="DUF4112"/>
</dbReference>
<evidence type="ECO:0000313" key="3">
    <source>
        <dbReference type="Proteomes" id="UP001642482"/>
    </source>
</evidence>